<dbReference type="Proteomes" id="UP000002417">
    <property type="component" value="Chromosome"/>
</dbReference>
<dbReference type="KEGG" id="xau:Xaut_1851"/>
<reference evidence="2 3" key="1">
    <citation type="submission" date="2007-07" db="EMBL/GenBank/DDBJ databases">
        <title>Complete sequence of chromosome of Xanthobacter autotrophicus Py2.</title>
        <authorList>
            <consortium name="US DOE Joint Genome Institute"/>
            <person name="Copeland A."/>
            <person name="Lucas S."/>
            <person name="Lapidus A."/>
            <person name="Barry K."/>
            <person name="Glavina del Rio T."/>
            <person name="Hammon N."/>
            <person name="Israni S."/>
            <person name="Dalin E."/>
            <person name="Tice H."/>
            <person name="Pitluck S."/>
            <person name="Sims D."/>
            <person name="Brettin T."/>
            <person name="Bruce D."/>
            <person name="Detter J.C."/>
            <person name="Han C."/>
            <person name="Tapia R."/>
            <person name="Brainard J."/>
            <person name="Schmutz J."/>
            <person name="Larimer F."/>
            <person name="Land M."/>
            <person name="Hauser L."/>
            <person name="Kyrpides N."/>
            <person name="Kim E."/>
            <person name="Ensigns S.A."/>
            <person name="Richardson P."/>
        </authorList>
    </citation>
    <scope>NUCLEOTIDE SEQUENCE [LARGE SCALE GENOMIC DNA]</scope>
    <source>
        <strain evidence="3">ATCC BAA-1158 / Py2</strain>
    </source>
</reference>
<feature type="compositionally biased region" description="Low complexity" evidence="1">
    <location>
        <begin position="113"/>
        <end position="143"/>
    </location>
</feature>
<evidence type="ECO:0000313" key="2">
    <source>
        <dbReference type="EMBL" id="ABS67096.1"/>
    </source>
</evidence>
<dbReference type="AlphaFoldDB" id="A7IGF3"/>
<evidence type="ECO:0000256" key="1">
    <source>
        <dbReference type="SAM" id="MobiDB-lite"/>
    </source>
</evidence>
<dbReference type="eggNOG" id="COG5462">
    <property type="taxonomic scope" value="Bacteria"/>
</dbReference>
<dbReference type="EMBL" id="CP000781">
    <property type="protein sequence ID" value="ABS67096.1"/>
    <property type="molecule type" value="Genomic_DNA"/>
</dbReference>
<organism evidence="2 3">
    <name type="scientific">Xanthobacter autotrophicus (strain ATCC BAA-1158 / Py2)</name>
    <dbReference type="NCBI Taxonomy" id="78245"/>
    <lineage>
        <taxon>Bacteria</taxon>
        <taxon>Pseudomonadati</taxon>
        <taxon>Pseudomonadota</taxon>
        <taxon>Alphaproteobacteria</taxon>
        <taxon>Hyphomicrobiales</taxon>
        <taxon>Xanthobacteraceae</taxon>
        <taxon>Xanthobacter</taxon>
    </lineage>
</organism>
<evidence type="ECO:0008006" key="4">
    <source>
        <dbReference type="Google" id="ProtNLM"/>
    </source>
</evidence>
<evidence type="ECO:0000313" key="3">
    <source>
        <dbReference type="Proteomes" id="UP000002417"/>
    </source>
</evidence>
<dbReference type="OrthoDB" id="7165680at2"/>
<gene>
    <name evidence="2" type="ordered locus">Xaut_1851</name>
</gene>
<protein>
    <recommendedName>
        <fullName evidence="4">Cell division protein FtsL</fullName>
    </recommendedName>
</protein>
<keyword evidence="3" id="KW-1185">Reference proteome</keyword>
<accession>A7IGF3</accession>
<sequence>MFRVANVVMVVALLVTAAVVYQLKYASTAEAERLATLRTQIRKERDSISLMRAEWARRTSPIYIQGLAERHLDMKRLDIDSISSLDDLPEKPANSADGIGGLLEALVDAPLVTSSTSSKPSGSPTAPTSSGGASVPATSALRPATPPKPPASTASASPPRPPRPSAAPIVQNAPAAPPAAPEARPDPGPDLIEGLKRLFSGQR</sequence>
<name>A7IGF3_XANP2</name>
<dbReference type="HOGENOM" id="CLU_1353935_0_0_5"/>
<dbReference type="STRING" id="78245.Xaut_1851"/>
<feature type="region of interest" description="Disordered" evidence="1">
    <location>
        <begin position="113"/>
        <end position="203"/>
    </location>
</feature>
<proteinExistence type="predicted"/>